<comment type="caution">
    <text evidence="1">The sequence shown here is derived from an EMBL/GenBank/DDBJ whole genome shotgun (WGS) entry which is preliminary data.</text>
</comment>
<sequence length="188" mass="21080">MATHQVKLFNPDFLGCNPNPKSFLDALSVLASFVGFPDLKIATFSGLPSLWISEEEISDLAAPFTFSLVGKFPNHRPPLDLFSEFSMTFLDAKHALIFWIIVESLLIISTFRRNIPLSPFGFRFLAFVPLSAPRILHCLCSIFGRPLRCDNATSTGSHPLVAHVLVELDVLKQYHHCVWIGSEKFGYI</sequence>
<evidence type="ECO:0000313" key="2">
    <source>
        <dbReference type="Proteomes" id="UP000775213"/>
    </source>
</evidence>
<organism evidence="1 2">
    <name type="scientific">Dendrobium chrysotoxum</name>
    <name type="common">Orchid</name>
    <dbReference type="NCBI Taxonomy" id="161865"/>
    <lineage>
        <taxon>Eukaryota</taxon>
        <taxon>Viridiplantae</taxon>
        <taxon>Streptophyta</taxon>
        <taxon>Embryophyta</taxon>
        <taxon>Tracheophyta</taxon>
        <taxon>Spermatophyta</taxon>
        <taxon>Magnoliopsida</taxon>
        <taxon>Liliopsida</taxon>
        <taxon>Asparagales</taxon>
        <taxon>Orchidaceae</taxon>
        <taxon>Epidendroideae</taxon>
        <taxon>Malaxideae</taxon>
        <taxon>Dendrobiinae</taxon>
        <taxon>Dendrobium</taxon>
    </lineage>
</organism>
<evidence type="ECO:0000313" key="1">
    <source>
        <dbReference type="EMBL" id="KAH0465706.1"/>
    </source>
</evidence>
<reference evidence="1 2" key="1">
    <citation type="journal article" date="2021" name="Hortic Res">
        <title>Chromosome-scale assembly of the Dendrobium chrysotoxum genome enhances the understanding of orchid evolution.</title>
        <authorList>
            <person name="Zhang Y."/>
            <person name="Zhang G.Q."/>
            <person name="Zhang D."/>
            <person name="Liu X.D."/>
            <person name="Xu X.Y."/>
            <person name="Sun W.H."/>
            <person name="Yu X."/>
            <person name="Zhu X."/>
            <person name="Wang Z.W."/>
            <person name="Zhao X."/>
            <person name="Zhong W.Y."/>
            <person name="Chen H."/>
            <person name="Yin W.L."/>
            <person name="Huang T."/>
            <person name="Niu S.C."/>
            <person name="Liu Z.J."/>
        </authorList>
    </citation>
    <scope>NUCLEOTIDE SEQUENCE [LARGE SCALE GENOMIC DNA]</scope>
    <source>
        <strain evidence="1">Lindl</strain>
    </source>
</reference>
<dbReference type="EMBL" id="JAGFBR010000006">
    <property type="protein sequence ID" value="KAH0465706.1"/>
    <property type="molecule type" value="Genomic_DNA"/>
</dbReference>
<proteinExistence type="predicted"/>
<dbReference type="Proteomes" id="UP000775213">
    <property type="component" value="Unassembled WGS sequence"/>
</dbReference>
<dbReference type="InterPro" id="IPR040256">
    <property type="entry name" value="At4g02000-like"/>
</dbReference>
<protein>
    <submittedName>
        <fullName evidence="1">Uncharacterized protein</fullName>
    </submittedName>
</protein>
<gene>
    <name evidence="1" type="ORF">IEQ34_005809</name>
</gene>
<name>A0AAV7H9L0_DENCH</name>
<keyword evidence="2" id="KW-1185">Reference proteome</keyword>
<accession>A0AAV7H9L0</accession>
<dbReference type="PANTHER" id="PTHR31286">
    <property type="entry name" value="GLYCINE-RICH CELL WALL STRUCTURAL PROTEIN 1.8-LIKE"/>
    <property type="match status" value="1"/>
</dbReference>
<dbReference type="AlphaFoldDB" id="A0AAV7H9L0"/>
<dbReference type="PANTHER" id="PTHR31286:SF179">
    <property type="entry name" value="RNASE H TYPE-1 DOMAIN-CONTAINING PROTEIN"/>
    <property type="match status" value="1"/>
</dbReference>